<dbReference type="AlphaFoldDB" id="A0A5C5V084"/>
<dbReference type="PROSITE" id="PS50885">
    <property type="entry name" value="HAMP"/>
    <property type="match status" value="1"/>
</dbReference>
<dbReference type="GO" id="GO:0016020">
    <property type="term" value="C:membrane"/>
    <property type="evidence" value="ECO:0007669"/>
    <property type="project" value="InterPro"/>
</dbReference>
<keyword evidence="1" id="KW-0472">Membrane</keyword>
<evidence type="ECO:0000313" key="4">
    <source>
        <dbReference type="Proteomes" id="UP000316714"/>
    </source>
</evidence>
<dbReference type="Proteomes" id="UP000316714">
    <property type="component" value="Unassembled WGS sequence"/>
</dbReference>
<protein>
    <recommendedName>
        <fullName evidence="2">HAMP domain-containing protein</fullName>
    </recommendedName>
</protein>
<evidence type="ECO:0000256" key="1">
    <source>
        <dbReference type="SAM" id="Phobius"/>
    </source>
</evidence>
<dbReference type="EMBL" id="SIHJ01000004">
    <property type="protein sequence ID" value="TWT31177.1"/>
    <property type="molecule type" value="Genomic_DNA"/>
</dbReference>
<feature type="transmembrane region" description="Helical" evidence="1">
    <location>
        <begin position="27"/>
        <end position="47"/>
    </location>
</feature>
<keyword evidence="4" id="KW-1185">Reference proteome</keyword>
<feature type="transmembrane region" description="Helical" evidence="1">
    <location>
        <begin position="62"/>
        <end position="80"/>
    </location>
</feature>
<dbReference type="OrthoDB" id="270597at2"/>
<proteinExistence type="predicted"/>
<gene>
    <name evidence="3" type="ORF">KOR34_45530</name>
</gene>
<accession>A0A5C5V084</accession>
<feature type="domain" description="HAMP" evidence="2">
    <location>
        <begin position="88"/>
        <end position="140"/>
    </location>
</feature>
<sequence length="154" mass="17476">MSTKKLNKRQTHFIDPEVQGALSRRIVLQWVLFTAVSALMAFALTWMGDPFVPVQDVLVETWWRYAPLLLVLVCMLPIFVMDTIKLSNRFTGPVYRLRQVARKLAAGERPEKVEFRGGDFWRGLADDMNQVIKRVAEVEDARQADSEAQPAGGA</sequence>
<dbReference type="GO" id="GO:0007165">
    <property type="term" value="P:signal transduction"/>
    <property type="evidence" value="ECO:0007669"/>
    <property type="project" value="InterPro"/>
</dbReference>
<organism evidence="3 4">
    <name type="scientific">Posidoniimonas corsicana</name>
    <dbReference type="NCBI Taxonomy" id="1938618"/>
    <lineage>
        <taxon>Bacteria</taxon>
        <taxon>Pseudomonadati</taxon>
        <taxon>Planctomycetota</taxon>
        <taxon>Planctomycetia</taxon>
        <taxon>Pirellulales</taxon>
        <taxon>Lacipirellulaceae</taxon>
        <taxon>Posidoniimonas</taxon>
    </lineage>
</organism>
<name>A0A5C5V084_9BACT</name>
<evidence type="ECO:0000313" key="3">
    <source>
        <dbReference type="EMBL" id="TWT31177.1"/>
    </source>
</evidence>
<dbReference type="InterPro" id="IPR003660">
    <property type="entry name" value="HAMP_dom"/>
</dbReference>
<keyword evidence="1" id="KW-1133">Transmembrane helix</keyword>
<dbReference type="RefSeq" id="WP_146568364.1">
    <property type="nucleotide sequence ID" value="NZ_SIHJ01000004.1"/>
</dbReference>
<evidence type="ECO:0000259" key="2">
    <source>
        <dbReference type="PROSITE" id="PS50885"/>
    </source>
</evidence>
<keyword evidence="1" id="KW-0812">Transmembrane</keyword>
<reference evidence="3 4" key="1">
    <citation type="submission" date="2019-02" db="EMBL/GenBank/DDBJ databases">
        <title>Deep-cultivation of Planctomycetes and their phenomic and genomic characterization uncovers novel biology.</title>
        <authorList>
            <person name="Wiegand S."/>
            <person name="Jogler M."/>
            <person name="Boedeker C."/>
            <person name="Pinto D."/>
            <person name="Vollmers J."/>
            <person name="Rivas-Marin E."/>
            <person name="Kohn T."/>
            <person name="Peeters S.H."/>
            <person name="Heuer A."/>
            <person name="Rast P."/>
            <person name="Oberbeckmann S."/>
            <person name="Bunk B."/>
            <person name="Jeske O."/>
            <person name="Meyerdierks A."/>
            <person name="Storesund J.E."/>
            <person name="Kallscheuer N."/>
            <person name="Luecker S."/>
            <person name="Lage O.M."/>
            <person name="Pohl T."/>
            <person name="Merkel B.J."/>
            <person name="Hornburger P."/>
            <person name="Mueller R.-W."/>
            <person name="Bruemmer F."/>
            <person name="Labrenz M."/>
            <person name="Spormann A.M."/>
            <person name="Op Den Camp H."/>
            <person name="Overmann J."/>
            <person name="Amann R."/>
            <person name="Jetten M.S.M."/>
            <person name="Mascher T."/>
            <person name="Medema M.H."/>
            <person name="Devos D.P."/>
            <person name="Kaster A.-K."/>
            <person name="Ovreas L."/>
            <person name="Rohde M."/>
            <person name="Galperin M.Y."/>
            <person name="Jogler C."/>
        </authorList>
    </citation>
    <scope>NUCLEOTIDE SEQUENCE [LARGE SCALE GENOMIC DNA]</scope>
    <source>
        <strain evidence="3 4">KOR34</strain>
    </source>
</reference>
<comment type="caution">
    <text evidence="3">The sequence shown here is derived from an EMBL/GenBank/DDBJ whole genome shotgun (WGS) entry which is preliminary data.</text>
</comment>